<dbReference type="OrthoDB" id="10009520at2759"/>
<dbReference type="PROSITE" id="PS50102">
    <property type="entry name" value="RRM"/>
    <property type="match status" value="1"/>
</dbReference>
<dbReference type="STRING" id="1095629.A0A0C9XYX2"/>
<evidence type="ECO:0000313" key="16">
    <source>
        <dbReference type="EMBL" id="KIK02892.1"/>
    </source>
</evidence>
<keyword evidence="17" id="KW-1185">Reference proteome</keyword>
<dbReference type="Pfam" id="PF22628">
    <property type="entry name" value="zf-CCCH_10"/>
    <property type="match status" value="1"/>
</dbReference>
<dbReference type="Pfam" id="PF01485">
    <property type="entry name" value="IBR"/>
    <property type="match status" value="1"/>
</dbReference>
<evidence type="ECO:0000256" key="2">
    <source>
        <dbReference type="ARBA" id="ARBA00012251"/>
    </source>
</evidence>
<evidence type="ECO:0000256" key="1">
    <source>
        <dbReference type="ARBA" id="ARBA00001798"/>
    </source>
</evidence>
<keyword evidence="8 10" id="KW-0862">Zinc</keyword>
<feature type="domain" description="RING-type" evidence="15">
    <location>
        <begin position="1141"/>
        <end position="1352"/>
    </location>
</feature>
<feature type="domain" description="C3H1-type" evidence="14">
    <location>
        <begin position="535"/>
        <end position="561"/>
    </location>
</feature>
<dbReference type="SUPFAM" id="SSF54928">
    <property type="entry name" value="RNA-binding domain, RBD"/>
    <property type="match status" value="1"/>
</dbReference>
<feature type="compositionally biased region" description="Basic and acidic residues" evidence="11">
    <location>
        <begin position="447"/>
        <end position="458"/>
    </location>
</feature>
<evidence type="ECO:0000256" key="9">
    <source>
        <dbReference type="PROSITE-ProRule" id="PRU00176"/>
    </source>
</evidence>
<gene>
    <name evidence="16" type="ORF">K443DRAFT_677243</name>
</gene>
<evidence type="ECO:0000256" key="3">
    <source>
        <dbReference type="ARBA" id="ARBA00022679"/>
    </source>
</evidence>
<dbReference type="GO" id="GO:0016567">
    <property type="term" value="P:protein ubiquitination"/>
    <property type="evidence" value="ECO:0007669"/>
    <property type="project" value="InterPro"/>
</dbReference>
<dbReference type="PROSITE" id="PS00028">
    <property type="entry name" value="ZINC_FINGER_C2H2_1"/>
    <property type="match status" value="1"/>
</dbReference>
<feature type="zinc finger region" description="C3H1-type" evidence="10">
    <location>
        <begin position="259"/>
        <end position="286"/>
    </location>
</feature>
<evidence type="ECO:0000259" key="12">
    <source>
        <dbReference type="PROSITE" id="PS50089"/>
    </source>
</evidence>
<dbReference type="InterPro" id="IPR001841">
    <property type="entry name" value="Znf_RING"/>
</dbReference>
<feature type="compositionally biased region" description="Basic and acidic residues" evidence="11">
    <location>
        <begin position="504"/>
        <end position="533"/>
    </location>
</feature>
<keyword evidence="3" id="KW-0808">Transferase</keyword>
<evidence type="ECO:0000259" key="14">
    <source>
        <dbReference type="PROSITE" id="PS50103"/>
    </source>
</evidence>
<feature type="domain" description="RING-type" evidence="12">
    <location>
        <begin position="1145"/>
        <end position="1194"/>
    </location>
</feature>
<keyword evidence="9" id="KW-0694">RNA-binding</keyword>
<feature type="domain" description="C3H1-type" evidence="14">
    <location>
        <begin position="259"/>
        <end position="286"/>
    </location>
</feature>
<feature type="region of interest" description="Disordered" evidence="11">
    <location>
        <begin position="318"/>
        <end position="533"/>
    </location>
</feature>
<dbReference type="InterPro" id="IPR054429">
    <property type="entry name" value="Znf-CCCH_Muscleblind-like"/>
</dbReference>
<dbReference type="SMART" id="SM00360">
    <property type="entry name" value="RRM"/>
    <property type="match status" value="1"/>
</dbReference>
<dbReference type="InterPro" id="IPR035979">
    <property type="entry name" value="RBD_domain_sf"/>
</dbReference>
<dbReference type="InterPro" id="IPR000571">
    <property type="entry name" value="Znf_CCCH"/>
</dbReference>
<dbReference type="InterPro" id="IPR002867">
    <property type="entry name" value="IBR_dom"/>
</dbReference>
<feature type="region of interest" description="Disordered" evidence="11">
    <location>
        <begin position="616"/>
        <end position="643"/>
    </location>
</feature>
<evidence type="ECO:0000256" key="8">
    <source>
        <dbReference type="ARBA" id="ARBA00022833"/>
    </source>
</evidence>
<dbReference type="EMBL" id="KN838586">
    <property type="protein sequence ID" value="KIK02892.1"/>
    <property type="molecule type" value="Genomic_DNA"/>
</dbReference>
<dbReference type="Proteomes" id="UP000054477">
    <property type="component" value="Unassembled WGS sequence"/>
</dbReference>
<feature type="domain" description="C3H1-type" evidence="14">
    <location>
        <begin position="584"/>
        <end position="611"/>
    </location>
</feature>
<evidence type="ECO:0000256" key="5">
    <source>
        <dbReference type="ARBA" id="ARBA00022737"/>
    </source>
</evidence>
<dbReference type="PROSITE" id="PS50089">
    <property type="entry name" value="ZF_RING_2"/>
    <property type="match status" value="1"/>
</dbReference>
<reference evidence="16 17" key="1">
    <citation type="submission" date="2014-04" db="EMBL/GenBank/DDBJ databases">
        <authorList>
            <consortium name="DOE Joint Genome Institute"/>
            <person name="Kuo A."/>
            <person name="Kohler A."/>
            <person name="Nagy L.G."/>
            <person name="Floudas D."/>
            <person name="Copeland A."/>
            <person name="Barry K.W."/>
            <person name="Cichocki N."/>
            <person name="Veneault-Fourrey C."/>
            <person name="LaButti K."/>
            <person name="Lindquist E.A."/>
            <person name="Lipzen A."/>
            <person name="Lundell T."/>
            <person name="Morin E."/>
            <person name="Murat C."/>
            <person name="Sun H."/>
            <person name="Tunlid A."/>
            <person name="Henrissat B."/>
            <person name="Grigoriev I.V."/>
            <person name="Hibbett D.S."/>
            <person name="Martin F."/>
            <person name="Nordberg H.P."/>
            <person name="Cantor M.N."/>
            <person name="Hua S.X."/>
        </authorList>
    </citation>
    <scope>NUCLEOTIDE SEQUENCE [LARGE SCALE GENOMIC DNA]</scope>
    <source>
        <strain evidence="16 17">LaAM-08-1</strain>
    </source>
</reference>
<protein>
    <recommendedName>
        <fullName evidence="2">RBR-type E3 ubiquitin transferase</fullName>
        <ecNumber evidence="2">2.3.2.31</ecNumber>
    </recommendedName>
</protein>
<dbReference type="PANTHER" id="PTHR11685">
    <property type="entry name" value="RBR FAMILY RING FINGER AND IBR DOMAIN-CONTAINING"/>
    <property type="match status" value="1"/>
</dbReference>
<feature type="compositionally biased region" description="Polar residues" evidence="11">
    <location>
        <begin position="79"/>
        <end position="102"/>
    </location>
</feature>
<dbReference type="SMART" id="SM00356">
    <property type="entry name" value="ZnF_C3H1"/>
    <property type="match status" value="4"/>
</dbReference>
<evidence type="ECO:0000256" key="11">
    <source>
        <dbReference type="SAM" id="MobiDB-lite"/>
    </source>
</evidence>
<dbReference type="Gene3D" id="3.30.40.10">
    <property type="entry name" value="Zinc/RING finger domain, C3HC4 (zinc finger)"/>
    <property type="match status" value="1"/>
</dbReference>
<feature type="zinc finger region" description="C3H1-type" evidence="10">
    <location>
        <begin position="535"/>
        <end position="561"/>
    </location>
</feature>
<dbReference type="InterPro" id="IPR013083">
    <property type="entry name" value="Znf_RING/FYVE/PHD"/>
</dbReference>
<keyword evidence="4 10" id="KW-0479">Metal-binding</keyword>
<dbReference type="CDD" id="cd00590">
    <property type="entry name" value="RRM_SF"/>
    <property type="match status" value="1"/>
</dbReference>
<dbReference type="GO" id="GO:0008270">
    <property type="term" value="F:zinc ion binding"/>
    <property type="evidence" value="ECO:0007669"/>
    <property type="project" value="UniProtKB-KW"/>
</dbReference>
<dbReference type="SUPFAM" id="SSF57850">
    <property type="entry name" value="RING/U-box"/>
    <property type="match status" value="2"/>
</dbReference>
<dbReference type="Gene3D" id="3.30.70.330">
    <property type="match status" value="1"/>
</dbReference>
<feature type="compositionally biased region" description="Polar residues" evidence="11">
    <location>
        <begin position="205"/>
        <end position="226"/>
    </location>
</feature>
<dbReference type="Gene3D" id="3.30.1370.210">
    <property type="match status" value="1"/>
</dbReference>
<keyword evidence="5" id="KW-0677">Repeat</keyword>
<feature type="region of interest" description="Disordered" evidence="11">
    <location>
        <begin position="1"/>
        <end position="102"/>
    </location>
</feature>
<dbReference type="Gene3D" id="1.20.120.1750">
    <property type="match status" value="1"/>
</dbReference>
<evidence type="ECO:0000256" key="6">
    <source>
        <dbReference type="ARBA" id="ARBA00022771"/>
    </source>
</evidence>
<feature type="region of interest" description="Disordered" evidence="11">
    <location>
        <begin position="157"/>
        <end position="234"/>
    </location>
</feature>
<feature type="compositionally biased region" description="Basic and acidic residues" evidence="11">
    <location>
        <begin position="64"/>
        <end position="74"/>
    </location>
</feature>
<evidence type="ECO:0000259" key="15">
    <source>
        <dbReference type="PROSITE" id="PS51873"/>
    </source>
</evidence>
<dbReference type="Pfam" id="PF22191">
    <property type="entry name" value="IBR_1"/>
    <property type="match status" value="1"/>
</dbReference>
<feature type="zinc finger region" description="C3H1-type" evidence="10">
    <location>
        <begin position="120"/>
        <end position="147"/>
    </location>
</feature>
<feature type="compositionally biased region" description="Basic and acidic residues" evidence="11">
    <location>
        <begin position="379"/>
        <end position="390"/>
    </location>
</feature>
<dbReference type="PROSITE" id="PS50103">
    <property type="entry name" value="ZF_C3H1"/>
    <property type="match status" value="4"/>
</dbReference>
<name>A0A0C9XYX2_9AGAR</name>
<evidence type="ECO:0000256" key="4">
    <source>
        <dbReference type="ARBA" id="ARBA00022723"/>
    </source>
</evidence>
<feature type="compositionally biased region" description="Basic and acidic residues" evidence="11">
    <location>
        <begin position="36"/>
        <end position="49"/>
    </location>
</feature>
<feature type="domain" description="RRM" evidence="13">
    <location>
        <begin position="683"/>
        <end position="759"/>
    </location>
</feature>
<dbReference type="GO" id="GO:0003723">
    <property type="term" value="F:RNA binding"/>
    <property type="evidence" value="ECO:0007669"/>
    <property type="project" value="UniProtKB-UniRule"/>
</dbReference>
<feature type="domain" description="C3H1-type" evidence="14">
    <location>
        <begin position="120"/>
        <end position="147"/>
    </location>
</feature>
<feature type="zinc finger region" description="C3H1-type" evidence="10">
    <location>
        <begin position="584"/>
        <end position="611"/>
    </location>
</feature>
<organism evidence="16 17">
    <name type="scientific">Laccaria amethystina LaAM-08-1</name>
    <dbReference type="NCBI Taxonomy" id="1095629"/>
    <lineage>
        <taxon>Eukaryota</taxon>
        <taxon>Fungi</taxon>
        <taxon>Dikarya</taxon>
        <taxon>Basidiomycota</taxon>
        <taxon>Agaricomycotina</taxon>
        <taxon>Agaricomycetes</taxon>
        <taxon>Agaricomycetidae</taxon>
        <taxon>Agaricales</taxon>
        <taxon>Agaricineae</taxon>
        <taxon>Hydnangiaceae</taxon>
        <taxon>Laccaria</taxon>
    </lineage>
</organism>
<dbReference type="GO" id="GO:0061630">
    <property type="term" value="F:ubiquitin protein ligase activity"/>
    <property type="evidence" value="ECO:0007669"/>
    <property type="project" value="UniProtKB-EC"/>
</dbReference>
<keyword evidence="6 10" id="KW-0863">Zinc-finger</keyword>
<dbReference type="CDD" id="cd20335">
    <property type="entry name" value="BRcat_RBR"/>
    <property type="match status" value="1"/>
</dbReference>
<evidence type="ECO:0000313" key="17">
    <source>
        <dbReference type="Proteomes" id="UP000054477"/>
    </source>
</evidence>
<reference evidence="17" key="2">
    <citation type="submission" date="2015-01" db="EMBL/GenBank/DDBJ databases">
        <title>Evolutionary Origins and Diversification of the Mycorrhizal Mutualists.</title>
        <authorList>
            <consortium name="DOE Joint Genome Institute"/>
            <consortium name="Mycorrhizal Genomics Consortium"/>
            <person name="Kohler A."/>
            <person name="Kuo A."/>
            <person name="Nagy L.G."/>
            <person name="Floudas D."/>
            <person name="Copeland A."/>
            <person name="Barry K.W."/>
            <person name="Cichocki N."/>
            <person name="Veneault-Fourrey C."/>
            <person name="LaButti K."/>
            <person name="Lindquist E.A."/>
            <person name="Lipzen A."/>
            <person name="Lundell T."/>
            <person name="Morin E."/>
            <person name="Murat C."/>
            <person name="Riley R."/>
            <person name="Ohm R."/>
            <person name="Sun H."/>
            <person name="Tunlid A."/>
            <person name="Henrissat B."/>
            <person name="Grigoriev I.V."/>
            <person name="Hibbett D.S."/>
            <person name="Martin F."/>
        </authorList>
    </citation>
    <scope>NUCLEOTIDE SEQUENCE [LARGE SCALE GENOMIC DNA]</scope>
    <source>
        <strain evidence="17">LaAM-08-1</strain>
    </source>
</reference>
<dbReference type="SMART" id="SM00647">
    <property type="entry name" value="IBR"/>
    <property type="match status" value="2"/>
</dbReference>
<evidence type="ECO:0000259" key="13">
    <source>
        <dbReference type="PROSITE" id="PS50102"/>
    </source>
</evidence>
<dbReference type="SMART" id="SM00184">
    <property type="entry name" value="RING"/>
    <property type="match status" value="1"/>
</dbReference>
<dbReference type="EC" id="2.3.2.31" evidence="2"/>
<dbReference type="PROSITE" id="PS51873">
    <property type="entry name" value="TRIAD"/>
    <property type="match status" value="1"/>
</dbReference>
<dbReference type="Pfam" id="PF13923">
    <property type="entry name" value="zf-C3HC4_2"/>
    <property type="match status" value="1"/>
</dbReference>
<dbReference type="InterPro" id="IPR013087">
    <property type="entry name" value="Znf_C2H2_type"/>
</dbReference>
<dbReference type="CDD" id="cd22585">
    <property type="entry name" value="Rcat_RBR_DEAH12-like"/>
    <property type="match status" value="1"/>
</dbReference>
<dbReference type="InterPro" id="IPR000504">
    <property type="entry name" value="RRM_dom"/>
</dbReference>
<sequence length="1352" mass="149567">MPGVSTATIRPHDRASVNAHHGKTGPPELSKTRVSKSGDEGQKRGETHNGKVSTSDDAVMPEVKVTHENIRNREPTVYSKASQQSQSESLYSAQESDVSNTPEPQWKRFVVFGIESRNNARLNEICRNFLNHRCPFGKFCRRIHPVDHFYYREHLRRRSDNSPVEAETDSVSERGYVEASSAGPTGPRVKLPSSEPRRAPEWDSDTGQWVSGLNSTAWNDSGNSSDEGGADSSLFSSSRTGFFNPSLAGDGTVVRKTRPRTTERCKAWLHGRCFWGYSCNYVHEDLEYDDESPLGLSTSRLDESRRQLPHHVHGVVSGVISPSSARPPGLGGVLPKQELPVDRSSPLAPPGLGVKSSKCEVRRCESSNPPEKPPGLDPKPLKREALKQDPKSSVSLGESPARSKYGSDKTTRSELAPPGLGVKSSKCELRRCESSNPPEKPPGLDSKPPKREALKQDPKSSVSLRESPARPKYGSERTTPSELAPPGLAATPHPPKIPLGSDSEPLKREVPRYDTKLSTHSGKDPARSKLDSDRTTRSDVCWDWLRGRCSRYQCRYLHEDPVFPDKAIHTMAGHAGSSNRPTGPRSYDMCWDWTSGQCPRGSACRYVHSDFKQKDLVEQQPKTAPPGSQKETRAGVLPESTRPPFHAVTKVPELFPFTFHNHIKVKFGAGFEVQDLVTGFETSWVYIGNVPKRVTEDAITRFLRPHGEVAAVRMMSDPLTQAMTVKVRFSSAAGASSASSVLNGTQAFGVTLRVRLAVNNPDGTSNILRDTAVRIQWEAPGKVGYGGYPSIERAREAIEATRDLPFGGSYTKASIHLGLPAVGVATVKFHSLPVDATEEGMEWFAQTKDVMWERPNYTSLPPAISGIRRLLLQKDVDLLEFHVLPPPYRDGMVRAWAHFATPGEAKAVCDHLHNRKPAFTGYTRIVARHLQSISYSVSHETFNVAKPDILALSESAWRRGRGSSVSTVEKPACVSVKICGEDLKELGRLKCELEKILTGVVVQHDGKVVWDDFFNRPDGVLFLLDLEREHRPLTITKERGRRTIRLLGSSKLRAIVHKKIVEKAAELRCRQTLIIPLDGRLVGLFMSEDLIRLQENLGLDNVVLDLGNRRLMIRGDQEAFDRAKEAVNRARSRHSGERQTTGAECPVCFEAATSPITLHCGHRWCRACITQYLTAAVDQNFFPLACLGNEAHCPERIPLGIAKEVLPAHDFEAVLNAAFSAHIHTRPNEFHFCPTPDCSQVYRSAPEGTVLQCPSCLLRICPNCHSEAHDGLACAEVDGGEVLFKEWMKKNDVKSCPGCNIPIEHAEGCNHMMCTQCQTHICWVCMQTFPKGEGIYGHMRQVHGGFGLGPID</sequence>
<keyword evidence="7" id="KW-0833">Ubl conjugation pathway</keyword>
<dbReference type="InterPro" id="IPR031127">
    <property type="entry name" value="E3_UB_ligase_RBR"/>
</dbReference>
<evidence type="ECO:0000256" key="7">
    <source>
        <dbReference type="ARBA" id="ARBA00022786"/>
    </source>
</evidence>
<dbReference type="InterPro" id="IPR012677">
    <property type="entry name" value="Nucleotide-bd_a/b_plait_sf"/>
</dbReference>
<comment type="catalytic activity">
    <reaction evidence="1">
        <text>[E2 ubiquitin-conjugating enzyme]-S-ubiquitinyl-L-cysteine + [acceptor protein]-L-lysine = [E2 ubiquitin-conjugating enzyme]-L-cysteine + [acceptor protein]-N(6)-ubiquitinyl-L-lysine.</text>
        <dbReference type="EC" id="2.3.2.31"/>
    </reaction>
</comment>
<dbReference type="Pfam" id="PF00076">
    <property type="entry name" value="RRM_1"/>
    <property type="match status" value="1"/>
</dbReference>
<dbReference type="InterPro" id="IPR044066">
    <property type="entry name" value="TRIAD_supradom"/>
</dbReference>
<proteinExistence type="predicted"/>
<evidence type="ECO:0000256" key="10">
    <source>
        <dbReference type="PROSITE-ProRule" id="PRU00723"/>
    </source>
</evidence>
<dbReference type="HOGENOM" id="CLU_004235_2_0_1"/>
<accession>A0A0C9XYX2</accession>